<gene>
    <name evidence="1" type="ORF">EGR_01309</name>
</gene>
<dbReference type="EMBL" id="APAU02000005">
    <property type="protein sequence ID" value="EUB63686.1"/>
    <property type="molecule type" value="Genomic_DNA"/>
</dbReference>
<dbReference type="GeneID" id="36337024"/>
<dbReference type="RefSeq" id="XP_024354882.1">
    <property type="nucleotide sequence ID" value="XM_024490558.1"/>
</dbReference>
<dbReference type="KEGG" id="egl:EGR_01309"/>
<evidence type="ECO:0000313" key="2">
    <source>
        <dbReference type="Proteomes" id="UP000019149"/>
    </source>
</evidence>
<organism evidence="1 2">
    <name type="scientific">Echinococcus granulosus</name>
    <name type="common">Hydatid tapeworm</name>
    <dbReference type="NCBI Taxonomy" id="6210"/>
    <lineage>
        <taxon>Eukaryota</taxon>
        <taxon>Metazoa</taxon>
        <taxon>Spiralia</taxon>
        <taxon>Lophotrochozoa</taxon>
        <taxon>Platyhelminthes</taxon>
        <taxon>Cestoda</taxon>
        <taxon>Eucestoda</taxon>
        <taxon>Cyclophyllidea</taxon>
        <taxon>Taeniidae</taxon>
        <taxon>Echinococcus</taxon>
        <taxon>Echinococcus granulosus group</taxon>
    </lineage>
</organism>
<proteinExistence type="predicted"/>
<dbReference type="CTD" id="36337024"/>
<comment type="caution">
    <text evidence="1">The sequence shown here is derived from an EMBL/GenBank/DDBJ whole genome shotgun (WGS) entry which is preliminary data.</text>
</comment>
<evidence type="ECO:0000313" key="1">
    <source>
        <dbReference type="EMBL" id="EUB63686.1"/>
    </source>
</evidence>
<sequence length="96" mass="11287">MGRIFKSLNHGLGVGTIYNFSTHFISANVNMSFRPNFIFKFLQKETKWKRFSSKHPRVCLEARLLLLPDNSRRNSCKLSTIHLFYPLCLIAEHHHQ</sequence>
<dbReference type="Proteomes" id="UP000019149">
    <property type="component" value="Unassembled WGS sequence"/>
</dbReference>
<reference evidence="1 2" key="1">
    <citation type="journal article" date="2013" name="Nat. Genet.">
        <title>The genome of the hydatid tapeworm Echinococcus granulosus.</title>
        <authorList>
            <person name="Zheng H."/>
            <person name="Zhang W."/>
            <person name="Zhang L."/>
            <person name="Zhang Z."/>
            <person name="Li J."/>
            <person name="Lu G."/>
            <person name="Zhu Y."/>
            <person name="Wang Y."/>
            <person name="Huang Y."/>
            <person name="Liu J."/>
            <person name="Kang H."/>
            <person name="Chen J."/>
            <person name="Wang L."/>
            <person name="Chen A."/>
            <person name="Yu S."/>
            <person name="Gao Z."/>
            <person name="Jin L."/>
            <person name="Gu W."/>
            <person name="Wang Z."/>
            <person name="Zhao L."/>
            <person name="Shi B."/>
            <person name="Wen H."/>
            <person name="Lin R."/>
            <person name="Jones M.K."/>
            <person name="Brejova B."/>
            <person name="Vinar T."/>
            <person name="Zhao G."/>
            <person name="McManus D.P."/>
            <person name="Chen Z."/>
            <person name="Zhou Y."/>
            <person name="Wang S."/>
        </authorList>
    </citation>
    <scope>NUCLEOTIDE SEQUENCE [LARGE SCALE GENOMIC DNA]</scope>
</reference>
<accession>W6USP7</accession>
<dbReference type="AlphaFoldDB" id="W6USP7"/>
<name>W6USP7_ECHGR</name>
<keyword evidence="2" id="KW-1185">Reference proteome</keyword>
<protein>
    <submittedName>
        <fullName evidence="1">Uncharacterized protein</fullName>
    </submittedName>
</protein>